<feature type="domain" description="Death" evidence="19">
    <location>
        <begin position="231"/>
        <end position="299"/>
    </location>
</feature>
<dbReference type="GO" id="GO:0009897">
    <property type="term" value="C:external side of plasma membrane"/>
    <property type="evidence" value="ECO:0000318"/>
    <property type="project" value="GO_Central"/>
</dbReference>
<protein>
    <recommendedName>
        <fullName evidence="3">Tumor necrosis factor receptor superfamily member 6</fullName>
    </recommendedName>
    <alternativeName>
        <fullName evidence="14">Apo-1 antigen</fullName>
    </alternativeName>
    <alternativeName>
        <fullName evidence="15">Apoptosis-mediating surface antigen FAS</fullName>
    </alternativeName>
    <alternativeName>
        <fullName evidence="13">FASLG receptor</fullName>
    </alternativeName>
</protein>
<dbReference type="GO" id="GO:0045121">
    <property type="term" value="C:membrane raft"/>
    <property type="evidence" value="ECO:0000318"/>
    <property type="project" value="GO_Central"/>
</dbReference>
<evidence type="ECO:0000256" key="1">
    <source>
        <dbReference type="ARBA" id="ARBA00004251"/>
    </source>
</evidence>
<evidence type="ECO:0000256" key="3">
    <source>
        <dbReference type="ARBA" id="ARBA00015761"/>
    </source>
</evidence>
<feature type="domain" description="TNFR-Cys" evidence="20">
    <location>
        <begin position="110"/>
        <end position="147"/>
    </location>
</feature>
<keyword evidence="7" id="KW-0677">Repeat</keyword>
<evidence type="ECO:0000256" key="6">
    <source>
        <dbReference type="ARBA" id="ARBA00022729"/>
    </source>
</evidence>
<keyword evidence="12" id="KW-0449">Lipoprotein</keyword>
<dbReference type="PRINTS" id="PR01680">
    <property type="entry name" value="TNFACTORR6"/>
</dbReference>
<feature type="domain" description="TNFR-Cys" evidence="20">
    <location>
        <begin position="67"/>
        <end position="109"/>
    </location>
</feature>
<dbReference type="InterPro" id="IPR000488">
    <property type="entry name" value="Death_dom"/>
</dbReference>
<dbReference type="GO" id="GO:0097527">
    <property type="term" value="P:necroptotic signaling pathway"/>
    <property type="evidence" value="ECO:0000318"/>
    <property type="project" value="GO_Central"/>
</dbReference>
<keyword evidence="8" id="KW-0112">Calmodulin-binding</keyword>
<evidence type="ECO:0000256" key="12">
    <source>
        <dbReference type="ARBA" id="ARBA00023288"/>
    </source>
</evidence>
<dbReference type="HOGENOM" id="CLU_908993_0_0_1"/>
<accession>W5MFY8</accession>
<dbReference type="STRING" id="7918.ENSLOCP00000007297"/>
<evidence type="ECO:0000256" key="7">
    <source>
        <dbReference type="ARBA" id="ARBA00022737"/>
    </source>
</evidence>
<dbReference type="InterPro" id="IPR011029">
    <property type="entry name" value="DEATH-like_dom_sf"/>
</dbReference>
<evidence type="ECO:0000313" key="22">
    <source>
        <dbReference type="Proteomes" id="UP000018468"/>
    </source>
</evidence>
<evidence type="ECO:0000259" key="20">
    <source>
        <dbReference type="PROSITE" id="PS50050"/>
    </source>
</evidence>
<dbReference type="Pfam" id="PF00531">
    <property type="entry name" value="Death"/>
    <property type="match status" value="1"/>
</dbReference>
<sequence length="306" mass="35114">MKKIIVSKFTLLFFCTLCCAPCWAERTAGLNHRFRRQDGSNRNKEQPVEIRCSKGEQFNNIKNECEPCPEDTYMEDEHIGEKCLNCDKCEAAALLEEESQCTKTQNRKCRCQEHSYCPSPPCKQCHRCKTCEGRVAQTCTRTNDTVCGERVAGSTSVIAPVIITCIVLLLIVGIGILWKKRLYCFGNRNKREHQNMEQENRENLLNAPEPGVNLEPFLYQIADRVELKYIKQLALESGITPARVQMIMLNDQHDAREQGVNLLKEWNQRRGLANAFPDLIEQLRKMKLNKAADELQSIIEKHHSSI</sequence>
<keyword evidence="5" id="KW-0053">Apoptosis</keyword>
<comment type="caution">
    <text evidence="16">Lacks conserved residue(s) required for the propagation of feature annotation.</text>
</comment>
<name>W5MFY8_LEPOC</name>
<dbReference type="GeneTree" id="ENSGT00950000183126"/>
<dbReference type="Gene3D" id="1.10.533.10">
    <property type="entry name" value="Death Domain, Fas"/>
    <property type="match status" value="1"/>
</dbReference>
<evidence type="ECO:0000256" key="14">
    <source>
        <dbReference type="ARBA" id="ARBA00032338"/>
    </source>
</evidence>
<keyword evidence="9" id="KW-0564">Palmitate</keyword>
<dbReference type="GO" id="GO:0097049">
    <property type="term" value="P:motor neuron apoptotic process"/>
    <property type="evidence" value="ECO:0000318"/>
    <property type="project" value="GO_Central"/>
</dbReference>
<dbReference type="GO" id="GO:0006924">
    <property type="term" value="P:activation-induced cell death of T cells"/>
    <property type="evidence" value="ECO:0000318"/>
    <property type="project" value="GO_Central"/>
</dbReference>
<dbReference type="SMART" id="SM00208">
    <property type="entry name" value="TNFR"/>
    <property type="match status" value="2"/>
</dbReference>
<keyword evidence="11" id="KW-0325">Glycoprotein</keyword>
<dbReference type="GO" id="GO:0043066">
    <property type="term" value="P:negative regulation of apoptotic process"/>
    <property type="evidence" value="ECO:0000318"/>
    <property type="project" value="GO_Central"/>
</dbReference>
<evidence type="ECO:0000259" key="19">
    <source>
        <dbReference type="PROSITE" id="PS50017"/>
    </source>
</evidence>
<dbReference type="InParanoid" id="W5MFY8"/>
<evidence type="ECO:0000256" key="17">
    <source>
        <dbReference type="SAM" id="Phobius"/>
    </source>
</evidence>
<feature type="signal peptide" evidence="18">
    <location>
        <begin position="1"/>
        <end position="24"/>
    </location>
</feature>
<dbReference type="GO" id="GO:0005516">
    <property type="term" value="F:calmodulin binding"/>
    <property type="evidence" value="ECO:0007669"/>
    <property type="project" value="UniProtKB-KW"/>
</dbReference>
<evidence type="ECO:0000313" key="21">
    <source>
        <dbReference type="Ensembl" id="ENSLOCP00000007297.1"/>
    </source>
</evidence>
<evidence type="ECO:0000256" key="8">
    <source>
        <dbReference type="ARBA" id="ARBA00022860"/>
    </source>
</evidence>
<dbReference type="OrthoDB" id="9949242at2759"/>
<keyword evidence="17" id="KW-0472">Membrane</keyword>
<dbReference type="Proteomes" id="UP000018468">
    <property type="component" value="Linkage group LG5"/>
</dbReference>
<evidence type="ECO:0000256" key="5">
    <source>
        <dbReference type="ARBA" id="ARBA00022703"/>
    </source>
</evidence>
<keyword evidence="22" id="KW-1185">Reference proteome</keyword>
<dbReference type="GeneID" id="107077336"/>
<dbReference type="Bgee" id="ENSLOCG00000006042">
    <property type="expression patterns" value="Expressed in pharyngeal gill and 12 other cell types or tissues"/>
</dbReference>
<evidence type="ECO:0000256" key="13">
    <source>
        <dbReference type="ARBA" id="ARBA00030181"/>
    </source>
</evidence>
<dbReference type="PROSITE" id="PS50017">
    <property type="entry name" value="DEATH_DOMAIN"/>
    <property type="match status" value="1"/>
</dbReference>
<dbReference type="AlphaFoldDB" id="W5MFY8"/>
<organism evidence="21 22">
    <name type="scientific">Lepisosteus oculatus</name>
    <name type="common">Spotted gar</name>
    <dbReference type="NCBI Taxonomy" id="7918"/>
    <lineage>
        <taxon>Eukaryota</taxon>
        <taxon>Metazoa</taxon>
        <taxon>Chordata</taxon>
        <taxon>Craniata</taxon>
        <taxon>Vertebrata</taxon>
        <taxon>Euteleostomi</taxon>
        <taxon>Actinopterygii</taxon>
        <taxon>Neopterygii</taxon>
        <taxon>Holostei</taxon>
        <taxon>Semionotiformes</taxon>
        <taxon>Lepisosteidae</taxon>
        <taxon>Lepisosteus</taxon>
    </lineage>
</organism>
<evidence type="ECO:0000256" key="16">
    <source>
        <dbReference type="PROSITE-ProRule" id="PRU00206"/>
    </source>
</evidence>
<keyword evidence="6 18" id="KW-0732">Signal</keyword>
<dbReference type="Pfam" id="PF00020">
    <property type="entry name" value="TNFR_c6"/>
    <property type="match status" value="1"/>
</dbReference>
<dbReference type="InterPro" id="IPR001368">
    <property type="entry name" value="TNFR/NGFR_Cys_rich_reg"/>
</dbReference>
<evidence type="ECO:0000256" key="18">
    <source>
        <dbReference type="SAM" id="SignalP"/>
    </source>
</evidence>
<feature type="disulfide bond" evidence="16">
    <location>
        <begin position="68"/>
        <end position="83"/>
    </location>
</feature>
<dbReference type="PANTHER" id="PTHR46874">
    <property type="entry name" value="TUMOR NECROSIS FACTOR RECEPTOR SUPERFAMILY MEMBER 6"/>
    <property type="match status" value="1"/>
</dbReference>
<dbReference type="GO" id="GO:0032872">
    <property type="term" value="P:regulation of stress-activated MAPK cascade"/>
    <property type="evidence" value="ECO:0000318"/>
    <property type="project" value="GO_Central"/>
</dbReference>
<keyword evidence="10 16" id="KW-1015">Disulfide bond</keyword>
<dbReference type="SMART" id="SM00005">
    <property type="entry name" value="DEATH"/>
    <property type="match status" value="1"/>
</dbReference>
<dbReference type="PROSITE" id="PS50050">
    <property type="entry name" value="TNFR_NGFR_2"/>
    <property type="match status" value="2"/>
</dbReference>
<evidence type="ECO:0000256" key="11">
    <source>
        <dbReference type="ARBA" id="ARBA00023180"/>
    </source>
</evidence>
<feature type="chain" id="PRO_5004868109" description="Tumor necrosis factor receptor superfamily member 6" evidence="18">
    <location>
        <begin position="25"/>
        <end position="306"/>
    </location>
</feature>
<dbReference type="OMA" id="RDTKCRC"/>
<dbReference type="GO" id="GO:0031265">
    <property type="term" value="C:CD95 death-inducing signaling complex"/>
    <property type="evidence" value="ECO:0000318"/>
    <property type="project" value="GO_Central"/>
</dbReference>
<evidence type="ECO:0000256" key="2">
    <source>
        <dbReference type="ARBA" id="ARBA00004285"/>
    </source>
</evidence>
<dbReference type="InterPro" id="IPR008063">
    <property type="entry name" value="Fas_rcpt"/>
</dbReference>
<keyword evidence="17" id="KW-1133">Transmembrane helix</keyword>
<reference evidence="22" key="1">
    <citation type="submission" date="2011-12" db="EMBL/GenBank/DDBJ databases">
        <title>The Draft Genome of Lepisosteus oculatus.</title>
        <authorList>
            <consortium name="The Broad Institute Genome Assembly &amp; Analysis Group"/>
            <consortium name="Computational R&amp;D Group"/>
            <consortium name="and Sequencing Platform"/>
            <person name="Di Palma F."/>
            <person name="Alfoldi J."/>
            <person name="Johnson J."/>
            <person name="Berlin A."/>
            <person name="Gnerre S."/>
            <person name="Jaffe D."/>
            <person name="MacCallum I."/>
            <person name="Young S."/>
            <person name="Walker B.J."/>
            <person name="Lander E.S."/>
            <person name="Lindblad-Toh K."/>
        </authorList>
    </citation>
    <scope>NUCLEOTIDE SEQUENCE [LARGE SCALE GENOMIC DNA]</scope>
</reference>
<dbReference type="GO" id="GO:0006955">
    <property type="term" value="P:immune response"/>
    <property type="evidence" value="ECO:0007669"/>
    <property type="project" value="InterPro"/>
</dbReference>
<reference evidence="21" key="3">
    <citation type="submission" date="2025-09" db="UniProtKB">
        <authorList>
            <consortium name="Ensembl"/>
        </authorList>
    </citation>
    <scope>IDENTIFICATION</scope>
</reference>
<dbReference type="PANTHER" id="PTHR46874:SF1">
    <property type="entry name" value="TUMOR NECROSIS FACTOR RECEPTOR SUPERFAMILY MEMBER 6"/>
    <property type="match status" value="1"/>
</dbReference>
<proteinExistence type="predicted"/>
<dbReference type="eggNOG" id="ENOG502S0SV">
    <property type="taxonomic scope" value="Eukaryota"/>
</dbReference>
<evidence type="ECO:0000256" key="9">
    <source>
        <dbReference type="ARBA" id="ARBA00023139"/>
    </source>
</evidence>
<evidence type="ECO:0000256" key="15">
    <source>
        <dbReference type="ARBA" id="ARBA00032502"/>
    </source>
</evidence>
<keyword evidence="4" id="KW-1003">Cell membrane</keyword>
<feature type="repeat" description="TNFR-Cys" evidence="16">
    <location>
        <begin position="67"/>
        <end position="109"/>
    </location>
</feature>
<evidence type="ECO:0000256" key="4">
    <source>
        <dbReference type="ARBA" id="ARBA00022475"/>
    </source>
</evidence>
<dbReference type="KEGG" id="loc:107077336"/>
<evidence type="ECO:0000256" key="10">
    <source>
        <dbReference type="ARBA" id="ARBA00023157"/>
    </source>
</evidence>
<dbReference type="EMBL" id="AHAT01004126">
    <property type="status" value="NOT_ANNOTATED_CDS"/>
    <property type="molecule type" value="Genomic_DNA"/>
</dbReference>
<dbReference type="SUPFAM" id="SSF47986">
    <property type="entry name" value="DEATH domain"/>
    <property type="match status" value="1"/>
</dbReference>
<dbReference type="Ensembl" id="ENSLOCT00000007305.1">
    <property type="protein sequence ID" value="ENSLOCP00000007297.1"/>
    <property type="gene ID" value="ENSLOCG00000006042.1"/>
</dbReference>
<feature type="repeat" description="TNFR-Cys" evidence="16">
    <location>
        <begin position="110"/>
        <end position="147"/>
    </location>
</feature>
<feature type="transmembrane region" description="Helical" evidence="17">
    <location>
        <begin position="157"/>
        <end position="178"/>
    </location>
</feature>
<dbReference type="Gene3D" id="2.10.50.10">
    <property type="entry name" value="Tumor Necrosis Factor Receptor, subunit A, domain 2"/>
    <property type="match status" value="1"/>
</dbReference>
<dbReference type="GO" id="GO:0005031">
    <property type="term" value="F:tumor necrosis factor receptor activity"/>
    <property type="evidence" value="ECO:0000318"/>
    <property type="project" value="GO_Central"/>
</dbReference>
<keyword evidence="17" id="KW-0812">Transmembrane</keyword>
<comment type="subcellular location">
    <subcellularLocation>
        <location evidence="1">Cell membrane</location>
        <topology evidence="1">Single-pass type I membrane protein</topology>
    </subcellularLocation>
    <subcellularLocation>
        <location evidence="2">Membrane raft</location>
    </subcellularLocation>
</comment>
<reference evidence="21" key="2">
    <citation type="submission" date="2025-08" db="UniProtKB">
        <authorList>
            <consortium name="Ensembl"/>
        </authorList>
    </citation>
    <scope>IDENTIFICATION</scope>
</reference>